<evidence type="ECO:0000256" key="9">
    <source>
        <dbReference type="ARBA" id="ARBA00023004"/>
    </source>
</evidence>
<comment type="caution">
    <text evidence="14">The sequence shown here is derived from an EMBL/GenBank/DDBJ whole genome shotgun (WGS) entry which is preliminary data.</text>
</comment>
<dbReference type="NCBIfam" id="TIGR00604">
    <property type="entry name" value="rad3"/>
    <property type="match status" value="1"/>
</dbReference>
<evidence type="ECO:0000256" key="2">
    <source>
        <dbReference type="ARBA" id="ARBA00004123"/>
    </source>
</evidence>
<dbReference type="AlphaFoldDB" id="A0A3S1AVM6"/>
<evidence type="ECO:0000256" key="7">
    <source>
        <dbReference type="ARBA" id="ARBA00022806"/>
    </source>
</evidence>
<dbReference type="GO" id="GO:0005524">
    <property type="term" value="F:ATP binding"/>
    <property type="evidence" value="ECO:0007669"/>
    <property type="project" value="UniProtKB-KW"/>
</dbReference>
<gene>
    <name evidence="14" type="ORF">EGW08_018786</name>
</gene>
<dbReference type="GO" id="GO:0003678">
    <property type="term" value="F:DNA helicase activity"/>
    <property type="evidence" value="ECO:0007669"/>
    <property type="project" value="InterPro"/>
</dbReference>
<dbReference type="GO" id="GO:0034085">
    <property type="term" value="P:establishment of sister chromatid cohesion"/>
    <property type="evidence" value="ECO:0007669"/>
    <property type="project" value="TreeGrafter"/>
</dbReference>
<keyword evidence="15" id="KW-1185">Reference proteome</keyword>
<dbReference type="PANTHER" id="PTHR11472:SF41">
    <property type="entry name" value="ATP-DEPENDENT DNA HELICASE DDX11-RELATED"/>
    <property type="match status" value="1"/>
</dbReference>
<sequence>MNDRCLDLHKKKSKKNPGCLFRKEELLQAFKDKALLEVADIEQLVTNGRQMKACPYYGARRAVPLAEVVALPYNTLLHKKTREACNIKLEGSVVIVDEAHNLLETINNVHSVEITGAQIIKAHSQLSQYEQKFRTRLKAKNLLYVRQILFVLGKLSALVGGKVEYTADSQVNSKIEVCLVTINDFLFQGQLDNFNMFKLLRYSQRSQISRKLHGFVEKYPETEVKVVPRTEGPSVSGLTKFLHEISSPKEKTLNLEAIPDVSQSNSQSTMSSPLMQIESFLDTLTNADQNGRIVISKQTKVGQSSLKFLMLNPAVHFVSILQEARSVIVAGGTMQPVAEFKDQLFHAAGVPPSRILEFSCGHVIPGRQLLPVAVAQGPTGTTLDFTFQSREKPLVIEELGRVLSNVCNVVPGGVVCFFPSYDYEKLVISAWEKSGVLAKIQLKKKVLREPKRSGLADQVLTEYSDCIKRCMSWQGSITGAVLMCVVGGKMSEGINFSDDLGRCIVMVGLPFPNINSPELKEKMNYLNANFQKDQDGRQAGQVHYENLCMKAVNQSIGRAIRHKNDYASILLLDQRYLRGNIINKLPAWISKHLQKAERFPLLMQSLPKFFSLHKN</sequence>
<dbReference type="GO" id="GO:0005634">
    <property type="term" value="C:nucleus"/>
    <property type="evidence" value="ECO:0007669"/>
    <property type="project" value="UniProtKB-SubCell"/>
</dbReference>
<evidence type="ECO:0000256" key="3">
    <source>
        <dbReference type="ARBA" id="ARBA00008435"/>
    </source>
</evidence>
<keyword evidence="5" id="KW-0547">Nucleotide-binding</keyword>
<dbReference type="Proteomes" id="UP000271974">
    <property type="component" value="Unassembled WGS sequence"/>
</dbReference>
<dbReference type="CDD" id="cd18788">
    <property type="entry name" value="SF2_C_XPD"/>
    <property type="match status" value="1"/>
</dbReference>
<dbReference type="FunFam" id="3.40.50.300:FF:002532">
    <property type="entry name" value="DEAD/H-box helicase 11"/>
    <property type="match status" value="1"/>
</dbReference>
<dbReference type="PROSITE" id="PS51193">
    <property type="entry name" value="HELICASE_ATP_BIND_2"/>
    <property type="match status" value="1"/>
</dbReference>
<evidence type="ECO:0000313" key="15">
    <source>
        <dbReference type="Proteomes" id="UP000271974"/>
    </source>
</evidence>
<dbReference type="SMART" id="SM00488">
    <property type="entry name" value="DEXDc2"/>
    <property type="match status" value="1"/>
</dbReference>
<dbReference type="InterPro" id="IPR006555">
    <property type="entry name" value="ATP-dep_Helicase_C"/>
</dbReference>
<dbReference type="GO" id="GO:0051536">
    <property type="term" value="F:iron-sulfur cluster binding"/>
    <property type="evidence" value="ECO:0007669"/>
    <property type="project" value="UniProtKB-KW"/>
</dbReference>
<dbReference type="InterPro" id="IPR010614">
    <property type="entry name" value="RAD3-like_helicase_DEAD"/>
</dbReference>
<dbReference type="InterPro" id="IPR006554">
    <property type="entry name" value="Helicase-like_DEXD_c2"/>
</dbReference>
<dbReference type="STRING" id="188477.A0A3S1AVM6"/>
<dbReference type="InterPro" id="IPR045028">
    <property type="entry name" value="DinG/Rad3-like"/>
</dbReference>
<dbReference type="PANTHER" id="PTHR11472">
    <property type="entry name" value="DNA REPAIR DEAD HELICASE RAD3/XP-D SUBFAMILY MEMBER"/>
    <property type="match status" value="1"/>
</dbReference>
<organism evidence="14 15">
    <name type="scientific">Elysia chlorotica</name>
    <name type="common">Eastern emerald elysia</name>
    <name type="synonym">Sea slug</name>
    <dbReference type="NCBI Taxonomy" id="188477"/>
    <lineage>
        <taxon>Eukaryota</taxon>
        <taxon>Metazoa</taxon>
        <taxon>Spiralia</taxon>
        <taxon>Lophotrochozoa</taxon>
        <taxon>Mollusca</taxon>
        <taxon>Gastropoda</taxon>
        <taxon>Heterobranchia</taxon>
        <taxon>Euthyneura</taxon>
        <taxon>Panpulmonata</taxon>
        <taxon>Sacoglossa</taxon>
        <taxon>Placobranchoidea</taxon>
        <taxon>Plakobranchidae</taxon>
        <taxon>Elysia</taxon>
    </lineage>
</organism>
<keyword evidence="11" id="KW-0413">Isomerase</keyword>
<evidence type="ECO:0000256" key="5">
    <source>
        <dbReference type="ARBA" id="ARBA00022741"/>
    </source>
</evidence>
<comment type="cofactor">
    <cofactor evidence="1">
        <name>[4Fe-4S] cluster</name>
        <dbReference type="ChEBI" id="CHEBI:49883"/>
    </cofactor>
</comment>
<keyword evidence="9" id="KW-0408">Iron</keyword>
<comment type="similarity">
    <text evidence="3">Belongs to the DEAD box helicase family. DEAH subfamily. DDX11/CHL1 sub-subfamily.</text>
</comment>
<keyword evidence="8" id="KW-0067">ATP-binding</keyword>
<evidence type="ECO:0000256" key="4">
    <source>
        <dbReference type="ARBA" id="ARBA00022723"/>
    </source>
</evidence>
<keyword evidence="12" id="KW-0539">Nucleus</keyword>
<accession>A0A3S1AVM6</accession>
<comment type="subcellular location">
    <subcellularLocation>
        <location evidence="2">Nucleus</location>
    </subcellularLocation>
</comment>
<reference evidence="14 15" key="1">
    <citation type="submission" date="2019-01" db="EMBL/GenBank/DDBJ databases">
        <title>A draft genome assembly of the solar-powered sea slug Elysia chlorotica.</title>
        <authorList>
            <person name="Cai H."/>
            <person name="Li Q."/>
            <person name="Fang X."/>
            <person name="Li J."/>
            <person name="Curtis N.E."/>
            <person name="Altenburger A."/>
            <person name="Shibata T."/>
            <person name="Feng M."/>
            <person name="Maeda T."/>
            <person name="Schwartz J.A."/>
            <person name="Shigenobu S."/>
            <person name="Lundholm N."/>
            <person name="Nishiyama T."/>
            <person name="Yang H."/>
            <person name="Hasebe M."/>
            <person name="Li S."/>
            <person name="Pierce S.K."/>
            <person name="Wang J."/>
        </authorList>
    </citation>
    <scope>NUCLEOTIDE SEQUENCE [LARGE SCALE GENOMIC DNA]</scope>
    <source>
        <strain evidence="14">EC2010</strain>
        <tissue evidence="14">Whole organism of an adult</tissue>
    </source>
</reference>
<dbReference type="Pfam" id="PF06733">
    <property type="entry name" value="DEAD_2"/>
    <property type="match status" value="1"/>
</dbReference>
<dbReference type="SMART" id="SM00491">
    <property type="entry name" value="HELICc2"/>
    <property type="match status" value="1"/>
</dbReference>
<evidence type="ECO:0000256" key="8">
    <source>
        <dbReference type="ARBA" id="ARBA00022840"/>
    </source>
</evidence>
<dbReference type="GO" id="GO:0003677">
    <property type="term" value="F:DNA binding"/>
    <property type="evidence" value="ECO:0007669"/>
    <property type="project" value="InterPro"/>
</dbReference>
<feature type="domain" description="Helicase ATP-binding" evidence="13">
    <location>
        <begin position="1"/>
        <end position="149"/>
    </location>
</feature>
<dbReference type="InterPro" id="IPR013020">
    <property type="entry name" value="Rad3/Chl1-like"/>
</dbReference>
<dbReference type="Pfam" id="PF13307">
    <property type="entry name" value="Helicase_C_2"/>
    <property type="match status" value="1"/>
</dbReference>
<dbReference type="GO" id="GO:0016818">
    <property type="term" value="F:hydrolase activity, acting on acid anhydrides, in phosphorus-containing anhydrides"/>
    <property type="evidence" value="ECO:0007669"/>
    <property type="project" value="InterPro"/>
</dbReference>
<proteinExistence type="inferred from homology"/>
<dbReference type="Gene3D" id="3.40.50.300">
    <property type="entry name" value="P-loop containing nucleotide triphosphate hydrolases"/>
    <property type="match status" value="2"/>
</dbReference>
<name>A0A3S1AVM6_ELYCH</name>
<keyword evidence="6" id="KW-0378">Hydrolase</keyword>
<dbReference type="InterPro" id="IPR027417">
    <property type="entry name" value="P-loop_NTPase"/>
</dbReference>
<protein>
    <recommendedName>
        <fullName evidence="13">Helicase ATP-binding domain-containing protein</fullName>
    </recommendedName>
</protein>
<dbReference type="GO" id="GO:0046872">
    <property type="term" value="F:metal ion binding"/>
    <property type="evidence" value="ECO:0007669"/>
    <property type="project" value="UniProtKB-KW"/>
</dbReference>
<evidence type="ECO:0000256" key="10">
    <source>
        <dbReference type="ARBA" id="ARBA00023014"/>
    </source>
</evidence>
<keyword evidence="10" id="KW-0411">Iron-sulfur</keyword>
<evidence type="ECO:0000256" key="1">
    <source>
        <dbReference type="ARBA" id="ARBA00001966"/>
    </source>
</evidence>
<evidence type="ECO:0000256" key="6">
    <source>
        <dbReference type="ARBA" id="ARBA00022801"/>
    </source>
</evidence>
<dbReference type="EMBL" id="RQTK01000935">
    <property type="protein sequence ID" value="RUS73449.1"/>
    <property type="molecule type" value="Genomic_DNA"/>
</dbReference>
<evidence type="ECO:0000313" key="14">
    <source>
        <dbReference type="EMBL" id="RUS73449.1"/>
    </source>
</evidence>
<evidence type="ECO:0000256" key="11">
    <source>
        <dbReference type="ARBA" id="ARBA00023235"/>
    </source>
</evidence>
<evidence type="ECO:0000256" key="12">
    <source>
        <dbReference type="ARBA" id="ARBA00023242"/>
    </source>
</evidence>
<keyword evidence="4" id="KW-0479">Metal-binding</keyword>
<dbReference type="GO" id="GO:0006139">
    <property type="term" value="P:nucleobase-containing compound metabolic process"/>
    <property type="evidence" value="ECO:0007669"/>
    <property type="project" value="InterPro"/>
</dbReference>
<evidence type="ECO:0000259" key="13">
    <source>
        <dbReference type="PROSITE" id="PS51193"/>
    </source>
</evidence>
<dbReference type="OrthoDB" id="267079at2759"/>
<keyword evidence="7" id="KW-0347">Helicase</keyword>
<dbReference type="InterPro" id="IPR014013">
    <property type="entry name" value="Helic_SF1/SF2_ATP-bd_DinG/Rad3"/>
</dbReference>